<keyword evidence="3" id="KW-1185">Reference proteome</keyword>
<feature type="transmembrane region" description="Helical" evidence="1">
    <location>
        <begin position="38"/>
        <end position="58"/>
    </location>
</feature>
<accession>A0ABY4GDQ1</accession>
<reference evidence="2" key="1">
    <citation type="submission" date="2022-04" db="EMBL/GenBank/DDBJ databases">
        <title>Hymenobacter sp. isolated from the air.</title>
        <authorList>
            <person name="Won M."/>
            <person name="Lee C.-M."/>
            <person name="Woen H.-Y."/>
            <person name="Kwon S.-W."/>
        </authorList>
    </citation>
    <scope>NUCLEOTIDE SEQUENCE</scope>
    <source>
        <strain evidence="2">5420S-77</strain>
        <plasmid evidence="2">unnamed3</plasmid>
    </source>
</reference>
<keyword evidence="1" id="KW-0812">Transmembrane</keyword>
<feature type="transmembrane region" description="Helical" evidence="1">
    <location>
        <begin position="7"/>
        <end position="26"/>
    </location>
</feature>
<dbReference type="RefSeq" id="WP_245126717.1">
    <property type="nucleotide sequence ID" value="NZ_CP095064.1"/>
</dbReference>
<geneLocation type="plasmid" evidence="2 3">
    <name>unnamed3</name>
</geneLocation>
<feature type="transmembrane region" description="Helical" evidence="1">
    <location>
        <begin position="70"/>
        <end position="92"/>
    </location>
</feature>
<organism evidence="2 3">
    <name type="scientific">Hymenobacter volaticus</name>
    <dbReference type="NCBI Taxonomy" id="2932254"/>
    <lineage>
        <taxon>Bacteria</taxon>
        <taxon>Pseudomonadati</taxon>
        <taxon>Bacteroidota</taxon>
        <taxon>Cytophagia</taxon>
        <taxon>Cytophagales</taxon>
        <taxon>Hymenobacteraceae</taxon>
        <taxon>Hymenobacter</taxon>
    </lineage>
</organism>
<name>A0ABY4GDQ1_9BACT</name>
<keyword evidence="1" id="KW-0472">Membrane</keyword>
<proteinExistence type="predicted"/>
<protein>
    <submittedName>
        <fullName evidence="2">Uncharacterized protein</fullName>
    </submittedName>
</protein>
<evidence type="ECO:0000313" key="3">
    <source>
        <dbReference type="Proteomes" id="UP000830401"/>
    </source>
</evidence>
<keyword evidence="2" id="KW-0614">Plasmid</keyword>
<sequence length="138" mass="15933">MKSFFTAILPVVVFVLLYQPYLYFYYRSHEHLPELYQNWGYVLAIVLLVTRLVNLACLKQREGYADLLTANRIGCNLFVLLVAWLVLGNVRALLELFRPYSESMILHILSLFLVSLVGVREVLCPTKPFRSPDAEHKG</sequence>
<gene>
    <name evidence="2" type="ORF">MUN86_26120</name>
</gene>
<dbReference type="Proteomes" id="UP000830401">
    <property type="component" value="Plasmid unnamed3"/>
</dbReference>
<evidence type="ECO:0000256" key="1">
    <source>
        <dbReference type="SAM" id="Phobius"/>
    </source>
</evidence>
<dbReference type="EMBL" id="CP095064">
    <property type="protein sequence ID" value="UOQ68984.1"/>
    <property type="molecule type" value="Genomic_DNA"/>
</dbReference>
<evidence type="ECO:0000313" key="2">
    <source>
        <dbReference type="EMBL" id="UOQ68984.1"/>
    </source>
</evidence>
<keyword evidence="1" id="KW-1133">Transmembrane helix</keyword>
<feature type="transmembrane region" description="Helical" evidence="1">
    <location>
        <begin position="104"/>
        <end position="123"/>
    </location>
</feature>